<gene>
    <name evidence="2" type="ORF">EJ02DRAFT_297649</name>
</gene>
<proteinExistence type="predicted"/>
<dbReference type="SUPFAM" id="SSF48452">
    <property type="entry name" value="TPR-like"/>
    <property type="match status" value="1"/>
</dbReference>
<keyword evidence="3" id="KW-1185">Reference proteome</keyword>
<evidence type="ECO:0000313" key="2">
    <source>
        <dbReference type="EMBL" id="KAF1947385.1"/>
    </source>
</evidence>
<feature type="non-terminal residue" evidence="2">
    <location>
        <position position="1"/>
    </location>
</feature>
<dbReference type="Pfam" id="PF13424">
    <property type="entry name" value="TPR_12"/>
    <property type="match status" value="1"/>
</dbReference>
<accession>A0A6A5T337</accession>
<dbReference type="OrthoDB" id="1658288at2759"/>
<evidence type="ECO:0000256" key="1">
    <source>
        <dbReference type="SAM" id="MobiDB-lite"/>
    </source>
</evidence>
<evidence type="ECO:0000313" key="3">
    <source>
        <dbReference type="Proteomes" id="UP000800038"/>
    </source>
</evidence>
<dbReference type="Proteomes" id="UP000800038">
    <property type="component" value="Unassembled WGS sequence"/>
</dbReference>
<dbReference type="Gene3D" id="1.25.40.10">
    <property type="entry name" value="Tetratricopeptide repeat domain"/>
    <property type="match status" value="1"/>
</dbReference>
<dbReference type="PANTHER" id="PTHR46082">
    <property type="entry name" value="ATP/GTP-BINDING PROTEIN-RELATED"/>
    <property type="match status" value="1"/>
</dbReference>
<feature type="region of interest" description="Disordered" evidence="1">
    <location>
        <begin position="1"/>
        <end position="22"/>
    </location>
</feature>
<feature type="non-terminal residue" evidence="2">
    <location>
        <position position="51"/>
    </location>
</feature>
<dbReference type="InterPro" id="IPR053137">
    <property type="entry name" value="NLR-like"/>
</dbReference>
<dbReference type="EMBL" id="ML975998">
    <property type="protein sequence ID" value="KAF1947385.1"/>
    <property type="molecule type" value="Genomic_DNA"/>
</dbReference>
<organism evidence="2 3">
    <name type="scientific">Clathrospora elynae</name>
    <dbReference type="NCBI Taxonomy" id="706981"/>
    <lineage>
        <taxon>Eukaryota</taxon>
        <taxon>Fungi</taxon>
        <taxon>Dikarya</taxon>
        <taxon>Ascomycota</taxon>
        <taxon>Pezizomycotina</taxon>
        <taxon>Dothideomycetes</taxon>
        <taxon>Pleosporomycetidae</taxon>
        <taxon>Pleosporales</taxon>
        <taxon>Diademaceae</taxon>
        <taxon>Clathrospora</taxon>
    </lineage>
</organism>
<dbReference type="PANTHER" id="PTHR46082:SF6">
    <property type="entry name" value="AAA+ ATPASE DOMAIN-CONTAINING PROTEIN-RELATED"/>
    <property type="match status" value="1"/>
</dbReference>
<dbReference type="InterPro" id="IPR011990">
    <property type="entry name" value="TPR-like_helical_dom_sf"/>
</dbReference>
<dbReference type="AlphaFoldDB" id="A0A6A5T337"/>
<sequence>GKYEEAESMNRQTLAQSEKVLGPEHPYTLMSMSNLAGVLGRQGKYKEAESM</sequence>
<evidence type="ECO:0008006" key="4">
    <source>
        <dbReference type="Google" id="ProtNLM"/>
    </source>
</evidence>
<reference evidence="2" key="1">
    <citation type="journal article" date="2020" name="Stud. Mycol.">
        <title>101 Dothideomycetes genomes: a test case for predicting lifestyles and emergence of pathogens.</title>
        <authorList>
            <person name="Haridas S."/>
            <person name="Albert R."/>
            <person name="Binder M."/>
            <person name="Bloem J."/>
            <person name="Labutti K."/>
            <person name="Salamov A."/>
            <person name="Andreopoulos B."/>
            <person name="Baker S."/>
            <person name="Barry K."/>
            <person name="Bills G."/>
            <person name="Bluhm B."/>
            <person name="Cannon C."/>
            <person name="Castanera R."/>
            <person name="Culley D."/>
            <person name="Daum C."/>
            <person name="Ezra D."/>
            <person name="Gonzalez J."/>
            <person name="Henrissat B."/>
            <person name="Kuo A."/>
            <person name="Liang C."/>
            <person name="Lipzen A."/>
            <person name="Lutzoni F."/>
            <person name="Magnuson J."/>
            <person name="Mondo S."/>
            <person name="Nolan M."/>
            <person name="Ohm R."/>
            <person name="Pangilinan J."/>
            <person name="Park H.-J."/>
            <person name="Ramirez L."/>
            <person name="Alfaro M."/>
            <person name="Sun H."/>
            <person name="Tritt A."/>
            <person name="Yoshinaga Y."/>
            <person name="Zwiers L.-H."/>
            <person name="Turgeon B."/>
            <person name="Goodwin S."/>
            <person name="Spatafora J."/>
            <person name="Crous P."/>
            <person name="Grigoriev I."/>
        </authorList>
    </citation>
    <scope>NUCLEOTIDE SEQUENCE</scope>
    <source>
        <strain evidence="2">CBS 161.51</strain>
    </source>
</reference>
<name>A0A6A5T337_9PLEO</name>
<protein>
    <recommendedName>
        <fullName evidence="4">Kinesin light chain</fullName>
    </recommendedName>
</protein>